<name>A0A6I3QWG1_9FIRM</name>
<evidence type="ECO:0000313" key="8">
    <source>
        <dbReference type="Proteomes" id="UP000472755"/>
    </source>
</evidence>
<dbReference type="Proteomes" id="UP000472755">
    <property type="component" value="Unassembled WGS sequence"/>
</dbReference>
<evidence type="ECO:0000259" key="3">
    <source>
        <dbReference type="Pfam" id="PF01408"/>
    </source>
</evidence>
<organism evidence="5 7">
    <name type="scientific">Ruthenibacterium lactatiformans</name>
    <dbReference type="NCBI Taxonomy" id="1550024"/>
    <lineage>
        <taxon>Bacteria</taxon>
        <taxon>Bacillati</taxon>
        <taxon>Bacillota</taxon>
        <taxon>Clostridia</taxon>
        <taxon>Eubacteriales</taxon>
        <taxon>Oscillospiraceae</taxon>
        <taxon>Ruthenibacterium</taxon>
    </lineage>
</organism>
<dbReference type="RefSeq" id="WP_154523585.1">
    <property type="nucleotide sequence ID" value="NZ_CAOJUJ010000018.1"/>
</dbReference>
<dbReference type="AlphaFoldDB" id="A0A6I3QWG1"/>
<evidence type="ECO:0000259" key="4">
    <source>
        <dbReference type="Pfam" id="PF22725"/>
    </source>
</evidence>
<reference evidence="6 8" key="1">
    <citation type="journal article" date="2019" name="Nat. Med.">
        <title>A library of human gut bacterial isolates paired with longitudinal multiomics data enables mechanistic microbiome research.</title>
        <authorList>
            <person name="Poyet M."/>
            <person name="Groussin M."/>
            <person name="Gibbons S.M."/>
            <person name="Avila-Pacheco J."/>
            <person name="Jiang X."/>
            <person name="Kearney S.M."/>
            <person name="Perrotta A.R."/>
            <person name="Berdy B."/>
            <person name="Zhao S."/>
            <person name="Lieberman T.D."/>
            <person name="Swanson P.K."/>
            <person name="Smith M."/>
            <person name="Roesemann S."/>
            <person name="Alexander J.E."/>
            <person name="Rich S.A."/>
            <person name="Livny J."/>
            <person name="Vlamakis H."/>
            <person name="Clish C."/>
            <person name="Bullock K."/>
            <person name="Deik A."/>
            <person name="Scott J."/>
            <person name="Pierce K.A."/>
            <person name="Xavier R.J."/>
            <person name="Alm E.J."/>
        </authorList>
    </citation>
    <scope>NUCLEOTIDE SEQUENCE [LARGE SCALE GENOMIC DNA]</scope>
    <source>
        <strain evidence="6 8">BIOML-A4</strain>
    </source>
</reference>
<evidence type="ECO:0000256" key="1">
    <source>
        <dbReference type="ARBA" id="ARBA00010928"/>
    </source>
</evidence>
<comment type="similarity">
    <text evidence="1">Belongs to the Gfo/Idh/MocA family.</text>
</comment>
<dbReference type="PANTHER" id="PTHR43708">
    <property type="entry name" value="CONSERVED EXPRESSED OXIDOREDUCTASE (EUROFUNG)"/>
    <property type="match status" value="1"/>
</dbReference>
<dbReference type="Pfam" id="PF22725">
    <property type="entry name" value="GFO_IDH_MocA_C3"/>
    <property type="match status" value="1"/>
</dbReference>
<dbReference type="InterPro" id="IPR055170">
    <property type="entry name" value="GFO_IDH_MocA-like_dom"/>
</dbReference>
<dbReference type="GO" id="GO:0016491">
    <property type="term" value="F:oxidoreductase activity"/>
    <property type="evidence" value="ECO:0007669"/>
    <property type="project" value="UniProtKB-KW"/>
</dbReference>
<protein>
    <submittedName>
        <fullName evidence="5">Gfo/Idh/MocA family oxidoreductase</fullName>
    </submittedName>
</protein>
<evidence type="ECO:0000313" key="6">
    <source>
        <dbReference type="EMBL" id="MTS27981.1"/>
    </source>
</evidence>
<dbReference type="EMBL" id="WMZU01000019">
    <property type="protein sequence ID" value="MTS27981.1"/>
    <property type="molecule type" value="Genomic_DNA"/>
</dbReference>
<evidence type="ECO:0000256" key="2">
    <source>
        <dbReference type="ARBA" id="ARBA00023002"/>
    </source>
</evidence>
<dbReference type="PANTHER" id="PTHR43708:SF5">
    <property type="entry name" value="CONSERVED EXPRESSED OXIDOREDUCTASE (EUROFUNG)-RELATED"/>
    <property type="match status" value="1"/>
</dbReference>
<dbReference type="InterPro" id="IPR051317">
    <property type="entry name" value="Gfo/Idh/MocA_oxidoreduct"/>
</dbReference>
<dbReference type="SUPFAM" id="SSF51735">
    <property type="entry name" value="NAD(P)-binding Rossmann-fold domains"/>
    <property type="match status" value="1"/>
</dbReference>
<keyword evidence="2" id="KW-0560">Oxidoreductase</keyword>
<dbReference type="EMBL" id="VUNJ01000017">
    <property type="protein sequence ID" value="MST92981.1"/>
    <property type="molecule type" value="Genomic_DNA"/>
</dbReference>
<dbReference type="Gene3D" id="3.40.50.720">
    <property type="entry name" value="NAD(P)-binding Rossmann-like Domain"/>
    <property type="match status" value="1"/>
</dbReference>
<evidence type="ECO:0000313" key="7">
    <source>
        <dbReference type="Proteomes" id="UP000431913"/>
    </source>
</evidence>
<dbReference type="Pfam" id="PF01408">
    <property type="entry name" value="GFO_IDH_MocA"/>
    <property type="match status" value="1"/>
</dbReference>
<accession>A0A6I3QWG1</accession>
<evidence type="ECO:0000313" key="5">
    <source>
        <dbReference type="EMBL" id="MST92981.1"/>
    </source>
</evidence>
<dbReference type="GO" id="GO:0000166">
    <property type="term" value="F:nucleotide binding"/>
    <property type="evidence" value="ECO:0007669"/>
    <property type="project" value="InterPro"/>
</dbReference>
<sequence>MREHYCAIVGLGGMGNWHRELIKGEGSWNDRACGPIEHLHLAGSFDIRGERQAYARSVGLHTYGCLEELLSDEKVDIVLCATPNDVHKEIVLRALEAGKNVVCEKPAALNSAQLQQMMDKAVQTGKFLTVHQNRRWDEDFLAVKNLYDHGWMGTPFRIESRVHGSRGIPGDWRQKPERGGGMVLDWGVHLLDQALMMVPEKVVRVYASFTNITNERVEDGFTVELTFENGLVFVAEVGTNNFIALPRWYVLCRDGTALIQNWNEQGKMVYVTDRQHNDAVPVRTAAGLTKTMAPRTKDTFSEQPLPQVQADIRDFYRNVMAAIEHKAEPVVKLEQVKRVMLLMEAVFRSAQMHQSVPFEEG</sequence>
<dbReference type="SUPFAM" id="SSF55347">
    <property type="entry name" value="Glyceraldehyde-3-phosphate dehydrogenase-like, C-terminal domain"/>
    <property type="match status" value="1"/>
</dbReference>
<reference evidence="5 7" key="2">
    <citation type="submission" date="2019-08" db="EMBL/GenBank/DDBJ databases">
        <title>In-depth cultivation of the pig gut microbiome towards novel bacterial diversity and tailored functional studies.</title>
        <authorList>
            <person name="Wylensek D."/>
            <person name="Hitch T.C.A."/>
            <person name="Clavel T."/>
        </authorList>
    </citation>
    <scope>NUCLEOTIDE SEQUENCE [LARGE SCALE GENOMIC DNA]</scope>
    <source>
        <strain evidence="5 7">WCA3-601-WT-6J</strain>
    </source>
</reference>
<gene>
    <name evidence="5" type="ORF">FYJ76_13750</name>
    <name evidence="6" type="ORF">GMD59_11895</name>
</gene>
<dbReference type="InterPro" id="IPR000683">
    <property type="entry name" value="Gfo/Idh/MocA-like_OxRdtase_N"/>
</dbReference>
<comment type="caution">
    <text evidence="5">The sequence shown here is derived from an EMBL/GenBank/DDBJ whole genome shotgun (WGS) entry which is preliminary data.</text>
</comment>
<dbReference type="InterPro" id="IPR036291">
    <property type="entry name" value="NAD(P)-bd_dom_sf"/>
</dbReference>
<dbReference type="Gene3D" id="3.30.360.10">
    <property type="entry name" value="Dihydrodipicolinate Reductase, domain 2"/>
    <property type="match status" value="1"/>
</dbReference>
<proteinExistence type="inferred from homology"/>
<feature type="domain" description="Gfo/Idh/MocA-like oxidoreductase N-terminal" evidence="3">
    <location>
        <begin position="6"/>
        <end position="130"/>
    </location>
</feature>
<dbReference type="Proteomes" id="UP000431913">
    <property type="component" value="Unassembled WGS sequence"/>
</dbReference>
<feature type="domain" description="GFO/IDH/MocA-like oxidoreductase" evidence="4">
    <location>
        <begin position="140"/>
        <end position="257"/>
    </location>
</feature>